<feature type="transmembrane region" description="Helical" evidence="6">
    <location>
        <begin position="168"/>
        <end position="186"/>
    </location>
</feature>
<feature type="transmembrane region" description="Helical" evidence="6">
    <location>
        <begin position="254"/>
        <end position="279"/>
    </location>
</feature>
<sequence length="321" mass="34790">MSAVGSNTRVWALHLGVIALLLAANFVLPEYHRGVFSRVLVLATFAMGYNLLFGYTGLLSLGHAMFFAAGLYGAGLPVYHLGWSVPLSFGTGILAGGTLALVIGVLALRTTGVAFMIVTMMFAQVFYLTTLYFTTWTRGEEGLVLSQAMRTIDPAGLDISLSNPSTRYLIALTLFSAVLLLMLRLVRSPFGRTLVAIRENEERMRMLGYDVFRAKLTAVVLSGLFCASAGAAYGLLFGYVGSGFASIQYSILPLLWVLLGGAATTLGPLVGTLFMFYIIDYTSGFTTAYLLLVGVALILLILFFPKGLLGTVRERWLKWLP</sequence>
<keyword evidence="8" id="KW-1185">Reference proteome</keyword>
<evidence type="ECO:0000313" key="7">
    <source>
        <dbReference type="EMBL" id="TYR33978.1"/>
    </source>
</evidence>
<reference evidence="7 8" key="1">
    <citation type="submission" date="2019-08" db="EMBL/GenBank/DDBJ databases">
        <authorList>
            <person name="Seo Y.L."/>
        </authorList>
    </citation>
    <scope>NUCLEOTIDE SEQUENCE [LARGE SCALE GENOMIC DNA]</scope>
    <source>
        <strain evidence="7 8">MaA-C15</strain>
    </source>
</reference>
<dbReference type="PANTHER" id="PTHR30482">
    <property type="entry name" value="HIGH-AFFINITY BRANCHED-CHAIN AMINO ACID TRANSPORT SYSTEM PERMEASE"/>
    <property type="match status" value="1"/>
</dbReference>
<feature type="transmembrane region" description="Helical" evidence="6">
    <location>
        <begin position="87"/>
        <end position="106"/>
    </location>
</feature>
<protein>
    <submittedName>
        <fullName evidence="7">Branched-chain amino acid ABC transporter permease</fullName>
    </submittedName>
</protein>
<evidence type="ECO:0000256" key="3">
    <source>
        <dbReference type="ARBA" id="ARBA00022692"/>
    </source>
</evidence>
<keyword evidence="5 6" id="KW-0472">Membrane</keyword>
<evidence type="ECO:0000256" key="5">
    <source>
        <dbReference type="ARBA" id="ARBA00023136"/>
    </source>
</evidence>
<dbReference type="CDD" id="cd06581">
    <property type="entry name" value="TM_PBP1_LivM_like"/>
    <property type="match status" value="1"/>
</dbReference>
<feature type="transmembrane region" description="Helical" evidence="6">
    <location>
        <begin position="285"/>
        <end position="305"/>
    </location>
</feature>
<gene>
    <name evidence="7" type="ORF">FY036_05650</name>
</gene>
<comment type="subcellular location">
    <subcellularLocation>
        <location evidence="1">Cell membrane</location>
        <topology evidence="1">Multi-pass membrane protein</topology>
    </subcellularLocation>
</comment>
<comment type="caution">
    <text evidence="7">The sequence shown here is derived from an EMBL/GenBank/DDBJ whole genome shotgun (WGS) entry which is preliminary data.</text>
</comment>
<name>A0A5D4H045_9HYPH</name>
<dbReference type="EMBL" id="VSZS01000057">
    <property type="protein sequence ID" value="TYR33978.1"/>
    <property type="molecule type" value="Genomic_DNA"/>
</dbReference>
<evidence type="ECO:0000313" key="8">
    <source>
        <dbReference type="Proteomes" id="UP000323258"/>
    </source>
</evidence>
<proteinExistence type="predicted"/>
<dbReference type="OrthoDB" id="9804361at2"/>
<dbReference type="GO" id="GO:0015658">
    <property type="term" value="F:branched-chain amino acid transmembrane transporter activity"/>
    <property type="evidence" value="ECO:0007669"/>
    <property type="project" value="InterPro"/>
</dbReference>
<reference evidence="7 8" key="2">
    <citation type="submission" date="2019-09" db="EMBL/GenBank/DDBJ databases">
        <title>Mesorhizobium sp. MaA-C15 isolated from Microcystis aeruginosa.</title>
        <authorList>
            <person name="Jeong S.E."/>
            <person name="Jin H.M."/>
            <person name="Jeon C.O."/>
        </authorList>
    </citation>
    <scope>NUCLEOTIDE SEQUENCE [LARGE SCALE GENOMIC DNA]</scope>
    <source>
        <strain evidence="7 8">MaA-C15</strain>
    </source>
</reference>
<dbReference type="GO" id="GO:0005886">
    <property type="term" value="C:plasma membrane"/>
    <property type="evidence" value="ECO:0007669"/>
    <property type="project" value="UniProtKB-SubCell"/>
</dbReference>
<dbReference type="Pfam" id="PF02653">
    <property type="entry name" value="BPD_transp_2"/>
    <property type="match status" value="1"/>
</dbReference>
<organism evidence="7 8">
    <name type="scientific">Neoaquamicrobium microcysteis</name>
    <dbReference type="NCBI Taxonomy" id="2682781"/>
    <lineage>
        <taxon>Bacteria</taxon>
        <taxon>Pseudomonadati</taxon>
        <taxon>Pseudomonadota</taxon>
        <taxon>Alphaproteobacteria</taxon>
        <taxon>Hyphomicrobiales</taxon>
        <taxon>Phyllobacteriaceae</taxon>
        <taxon>Neoaquamicrobium</taxon>
    </lineage>
</organism>
<dbReference type="Proteomes" id="UP000323258">
    <property type="component" value="Unassembled WGS sequence"/>
</dbReference>
<keyword evidence="3 6" id="KW-0812">Transmembrane</keyword>
<evidence type="ECO:0000256" key="2">
    <source>
        <dbReference type="ARBA" id="ARBA00022475"/>
    </source>
</evidence>
<keyword evidence="4 6" id="KW-1133">Transmembrane helix</keyword>
<evidence type="ECO:0000256" key="4">
    <source>
        <dbReference type="ARBA" id="ARBA00022989"/>
    </source>
</evidence>
<dbReference type="InterPro" id="IPR001851">
    <property type="entry name" value="ABC_transp_permease"/>
</dbReference>
<feature type="transmembrane region" description="Helical" evidence="6">
    <location>
        <begin position="40"/>
        <end position="67"/>
    </location>
</feature>
<keyword evidence="2" id="KW-1003">Cell membrane</keyword>
<evidence type="ECO:0000256" key="6">
    <source>
        <dbReference type="SAM" id="Phobius"/>
    </source>
</evidence>
<accession>A0A5D4H045</accession>
<feature type="transmembrane region" description="Helical" evidence="6">
    <location>
        <begin position="12"/>
        <end position="28"/>
    </location>
</feature>
<dbReference type="RefSeq" id="WP_148913741.1">
    <property type="nucleotide sequence ID" value="NZ_VSZS01000057.1"/>
</dbReference>
<evidence type="ECO:0000256" key="1">
    <source>
        <dbReference type="ARBA" id="ARBA00004651"/>
    </source>
</evidence>
<dbReference type="PANTHER" id="PTHR30482:SF17">
    <property type="entry name" value="ABC TRANSPORTER ATP-BINDING PROTEIN"/>
    <property type="match status" value="1"/>
</dbReference>
<dbReference type="AlphaFoldDB" id="A0A5D4H045"/>
<feature type="transmembrane region" description="Helical" evidence="6">
    <location>
        <begin position="113"/>
        <end position="133"/>
    </location>
</feature>
<dbReference type="InterPro" id="IPR043428">
    <property type="entry name" value="LivM-like"/>
</dbReference>